<gene>
    <name evidence="6" type="ORF">ACFQ16_13500</name>
</gene>
<feature type="signal peptide" evidence="4">
    <location>
        <begin position="1"/>
        <end position="25"/>
    </location>
</feature>
<dbReference type="Pfam" id="PF00150">
    <property type="entry name" value="Cellulase"/>
    <property type="match status" value="1"/>
</dbReference>
<dbReference type="SUPFAM" id="SSF51445">
    <property type="entry name" value="(Trans)glycosidases"/>
    <property type="match status" value="1"/>
</dbReference>
<feature type="chain" id="PRO_5047344070" evidence="4">
    <location>
        <begin position="26"/>
        <end position="385"/>
    </location>
</feature>
<keyword evidence="4" id="KW-0732">Signal</keyword>
<evidence type="ECO:0000259" key="5">
    <source>
        <dbReference type="Pfam" id="PF00150"/>
    </source>
</evidence>
<evidence type="ECO:0000256" key="3">
    <source>
        <dbReference type="RuleBase" id="RU361153"/>
    </source>
</evidence>
<evidence type="ECO:0000256" key="4">
    <source>
        <dbReference type="SAM" id="SignalP"/>
    </source>
</evidence>
<evidence type="ECO:0000313" key="6">
    <source>
        <dbReference type="EMBL" id="MFD0920765.1"/>
    </source>
</evidence>
<keyword evidence="1 3" id="KW-0378">Hydrolase</keyword>
<keyword evidence="7" id="KW-1185">Reference proteome</keyword>
<dbReference type="InterPro" id="IPR013780">
    <property type="entry name" value="Glyco_hydro_b"/>
</dbReference>
<dbReference type="RefSeq" id="WP_263253917.1">
    <property type="nucleotide sequence ID" value="NZ_BAABLT010000006.1"/>
</dbReference>
<dbReference type="Gene3D" id="3.20.20.80">
    <property type="entry name" value="Glycosidases"/>
    <property type="match status" value="1"/>
</dbReference>
<dbReference type="Gene3D" id="2.60.40.1180">
    <property type="entry name" value="Golgi alpha-mannosidase II"/>
    <property type="match status" value="1"/>
</dbReference>
<dbReference type="GO" id="GO:0016798">
    <property type="term" value="F:hydrolase activity, acting on glycosyl bonds"/>
    <property type="evidence" value="ECO:0007669"/>
    <property type="project" value="UniProtKB-KW"/>
</dbReference>
<name>A0ABW3FV59_9PSEU</name>
<protein>
    <submittedName>
        <fullName evidence="6">Glycoside hydrolase family 5 protein</fullName>
        <ecNumber evidence="6">3.2.1.-</ecNumber>
    </submittedName>
</protein>
<evidence type="ECO:0000313" key="7">
    <source>
        <dbReference type="Proteomes" id="UP001597018"/>
    </source>
</evidence>
<accession>A0ABW3FV59</accession>
<sequence>MIVRRWLTALTALLLPAAVAVPAHAEAAGLTDLSGRPLVGHGFNNGGSSKDSPDAMPWTSAADLAAEADRIGSDSARLLIYWSRVEPEPGRYDEGYLDAVARRVEDYRRAGMRVVLDMHQDMWGPAVSGNGRNDGAPAWASHFDGLPATVQQPWELTYLQPGVTRAFDHFWGTTGQHPELAEHFAAAWRHVAGRFADSPAVLGYDLFNEPWGGSVPWPVFERRLLGPLYQRTIEAIRTVDSGHWVFVEPQSFGVNQGLPSALARLSDPRPGTARLAYAPHLYPALIDSGQSYTGAVKTLVHHRIRQWFATNADTARRLGAPLVVGEFGLDATKPGALDYVDDVLAEARKYRAGWWYWSNDPGSWGPYAPGGGWAPLADHLARGAG</sequence>
<proteinExistence type="inferred from homology"/>
<dbReference type="InterPro" id="IPR052066">
    <property type="entry name" value="Glycosphingolipid_Hydrolases"/>
</dbReference>
<comment type="caution">
    <text evidence="6">The sequence shown here is derived from an EMBL/GenBank/DDBJ whole genome shotgun (WGS) entry which is preliminary data.</text>
</comment>
<evidence type="ECO:0000256" key="1">
    <source>
        <dbReference type="ARBA" id="ARBA00022801"/>
    </source>
</evidence>
<dbReference type="PANTHER" id="PTHR31308:SF3">
    <property type="entry name" value="ENDOGLYCOCERAMIDASE"/>
    <property type="match status" value="1"/>
</dbReference>
<organism evidence="6 7">
    <name type="scientific">Saccharopolyspora rosea</name>
    <dbReference type="NCBI Taxonomy" id="524884"/>
    <lineage>
        <taxon>Bacteria</taxon>
        <taxon>Bacillati</taxon>
        <taxon>Actinomycetota</taxon>
        <taxon>Actinomycetes</taxon>
        <taxon>Pseudonocardiales</taxon>
        <taxon>Pseudonocardiaceae</taxon>
        <taxon>Saccharopolyspora</taxon>
    </lineage>
</organism>
<dbReference type="PANTHER" id="PTHR31308">
    <property type="match status" value="1"/>
</dbReference>
<dbReference type="EC" id="3.2.1.-" evidence="6"/>
<reference evidence="7" key="1">
    <citation type="journal article" date="2019" name="Int. J. Syst. Evol. Microbiol.">
        <title>The Global Catalogue of Microorganisms (GCM) 10K type strain sequencing project: providing services to taxonomists for standard genome sequencing and annotation.</title>
        <authorList>
            <consortium name="The Broad Institute Genomics Platform"/>
            <consortium name="The Broad Institute Genome Sequencing Center for Infectious Disease"/>
            <person name="Wu L."/>
            <person name="Ma J."/>
        </authorList>
    </citation>
    <scope>NUCLEOTIDE SEQUENCE [LARGE SCALE GENOMIC DNA]</scope>
    <source>
        <strain evidence="7">CCUG 56401</strain>
    </source>
</reference>
<evidence type="ECO:0000256" key="2">
    <source>
        <dbReference type="ARBA" id="ARBA00023295"/>
    </source>
</evidence>
<feature type="domain" description="Glycoside hydrolase family 5" evidence="5">
    <location>
        <begin position="60"/>
        <end position="361"/>
    </location>
</feature>
<dbReference type="Proteomes" id="UP001597018">
    <property type="component" value="Unassembled WGS sequence"/>
</dbReference>
<dbReference type="EMBL" id="JBHTIW010000008">
    <property type="protein sequence ID" value="MFD0920765.1"/>
    <property type="molecule type" value="Genomic_DNA"/>
</dbReference>
<keyword evidence="2 3" id="KW-0326">Glycosidase</keyword>
<dbReference type="InterPro" id="IPR001547">
    <property type="entry name" value="Glyco_hydro_5"/>
</dbReference>
<comment type="similarity">
    <text evidence="3">Belongs to the glycosyl hydrolase 5 (cellulase A) family.</text>
</comment>
<dbReference type="InterPro" id="IPR017853">
    <property type="entry name" value="GH"/>
</dbReference>